<evidence type="ECO:0000256" key="6">
    <source>
        <dbReference type="ARBA" id="ARBA00022989"/>
    </source>
</evidence>
<evidence type="ECO:0000313" key="10">
    <source>
        <dbReference type="EMBL" id="OGG24509.1"/>
    </source>
</evidence>
<feature type="transmembrane region" description="Helical" evidence="8">
    <location>
        <begin position="145"/>
        <end position="163"/>
    </location>
</feature>
<keyword evidence="3" id="KW-0328">Glycosyltransferase</keyword>
<name>A0A1F6AIH9_9BACT</name>
<comment type="subcellular location">
    <subcellularLocation>
        <location evidence="1">Cell membrane</location>
        <topology evidence="1">Multi-pass membrane protein</topology>
    </subcellularLocation>
</comment>
<evidence type="ECO:0000313" key="11">
    <source>
        <dbReference type="Proteomes" id="UP000178759"/>
    </source>
</evidence>
<dbReference type="AlphaFoldDB" id="A0A1F6AIH9"/>
<evidence type="ECO:0000256" key="7">
    <source>
        <dbReference type="ARBA" id="ARBA00023136"/>
    </source>
</evidence>
<sequence length="745" mass="85800">MMKKRTSPISYLVIIIMIIALVVRFVGIKPGFPPLHADEPTSYSTAIYMNLHNFEPDYFFYGAGMPLIHAILYRTIIIPIRLIDLFIRQPQSLVSFISTSTDFFVRYGVAIFGRREVYAMFWSRAIAALFGSATVLLVYFTGKRLFNKSVGLFTAFFLAVNYRHVLGSHFGLPDIHNSFFAVLSLYAASLILEKRTILRYVFAGVSAGLSFSIKYQPFAFFPLLVAHTYWTVKQRQLFTFIGAHAWIAVISFIVTFLVINPYFLFNVSKVISQNAPSYQTYQIGELMLRPYGYFYLFHWGIGELPSVIVVLGALLMLWKKRLNFLLIGSYAFIFLLFMTYVSGGGIYTRNYIPPIPFLMLFAGYGLWSLVSVLPKHGFGQHIAIWVLLILINFYPIKNVIVLDMNYLKPWGPTVLEDWIDKKLPEEIRLRAHQLFLNDKGTNALKRKNVTFLNWDWRDSKGANSLTEFVEEGTDFVIIRLSLLQLQTYGWRQFPKKEWFFKYNSVPYDYILNSYYGLTLRELLPYTVSELYKPWQAPEHGFLVFKIPRKVNTRGRSVDRQTFLTDDALWRSVNPFDLGSYEFSWFGEGFRTPGSIRIEGESGDSTARLSSEPIIIEPGQHYTVTGWLRNTETKANPDQEKEPDGFLRIDFYADGNTNVPISLGVGLSARVLPDNIWHQVQVSTVAPAGARVMTISFQKKDPILPYTTFVDDIEVYESQPPPEQWLQIPYIKSTIQWKDVFYPGFL</sequence>
<organism evidence="10 11">
    <name type="scientific">Candidatus Gottesmanbacteria bacterium RIFCSPLOWO2_01_FULL_43_11b</name>
    <dbReference type="NCBI Taxonomy" id="1798392"/>
    <lineage>
        <taxon>Bacteria</taxon>
        <taxon>Candidatus Gottesmaniibacteriota</taxon>
    </lineage>
</organism>
<evidence type="ECO:0000256" key="5">
    <source>
        <dbReference type="ARBA" id="ARBA00022692"/>
    </source>
</evidence>
<dbReference type="GO" id="GO:0009103">
    <property type="term" value="P:lipopolysaccharide biosynthetic process"/>
    <property type="evidence" value="ECO:0007669"/>
    <property type="project" value="UniProtKB-ARBA"/>
</dbReference>
<feature type="transmembrane region" description="Helical" evidence="8">
    <location>
        <begin position="355"/>
        <end position="373"/>
    </location>
</feature>
<feature type="domain" description="Glycosyltransferase RgtA/B/C/D-like" evidence="9">
    <location>
        <begin position="102"/>
        <end position="255"/>
    </location>
</feature>
<keyword evidence="6 8" id="KW-1133">Transmembrane helix</keyword>
<feature type="transmembrane region" description="Helical" evidence="8">
    <location>
        <begin position="9"/>
        <end position="28"/>
    </location>
</feature>
<gene>
    <name evidence="10" type="ORF">A3A79_04980</name>
</gene>
<dbReference type="InterPro" id="IPR050297">
    <property type="entry name" value="LipidA_mod_glycosyltrf_83"/>
</dbReference>
<feature type="transmembrane region" description="Helical" evidence="8">
    <location>
        <begin position="296"/>
        <end position="317"/>
    </location>
</feature>
<evidence type="ECO:0000256" key="2">
    <source>
        <dbReference type="ARBA" id="ARBA00022475"/>
    </source>
</evidence>
<feature type="transmembrane region" description="Helical" evidence="8">
    <location>
        <begin position="58"/>
        <end position="80"/>
    </location>
</feature>
<evidence type="ECO:0000256" key="8">
    <source>
        <dbReference type="SAM" id="Phobius"/>
    </source>
</evidence>
<dbReference type="GO" id="GO:0016763">
    <property type="term" value="F:pentosyltransferase activity"/>
    <property type="evidence" value="ECO:0007669"/>
    <property type="project" value="TreeGrafter"/>
</dbReference>
<keyword evidence="5 8" id="KW-0812">Transmembrane</keyword>
<dbReference type="PANTHER" id="PTHR33908">
    <property type="entry name" value="MANNOSYLTRANSFERASE YKCB-RELATED"/>
    <property type="match status" value="1"/>
</dbReference>
<evidence type="ECO:0000259" key="9">
    <source>
        <dbReference type="Pfam" id="PF13231"/>
    </source>
</evidence>
<feature type="transmembrane region" description="Helical" evidence="8">
    <location>
        <begin position="119"/>
        <end position="140"/>
    </location>
</feature>
<evidence type="ECO:0000256" key="1">
    <source>
        <dbReference type="ARBA" id="ARBA00004651"/>
    </source>
</evidence>
<feature type="transmembrane region" description="Helical" evidence="8">
    <location>
        <begin position="175"/>
        <end position="192"/>
    </location>
</feature>
<reference evidence="10 11" key="1">
    <citation type="journal article" date="2016" name="Nat. Commun.">
        <title>Thousands of microbial genomes shed light on interconnected biogeochemical processes in an aquifer system.</title>
        <authorList>
            <person name="Anantharaman K."/>
            <person name="Brown C.T."/>
            <person name="Hug L.A."/>
            <person name="Sharon I."/>
            <person name="Castelle C.J."/>
            <person name="Probst A.J."/>
            <person name="Thomas B.C."/>
            <person name="Singh A."/>
            <person name="Wilkins M.J."/>
            <person name="Karaoz U."/>
            <person name="Brodie E.L."/>
            <person name="Williams K.H."/>
            <person name="Hubbard S.S."/>
            <person name="Banfield J.F."/>
        </authorList>
    </citation>
    <scope>NUCLEOTIDE SEQUENCE [LARGE SCALE GENOMIC DNA]</scope>
</reference>
<evidence type="ECO:0000256" key="4">
    <source>
        <dbReference type="ARBA" id="ARBA00022679"/>
    </source>
</evidence>
<dbReference type="Pfam" id="PF13231">
    <property type="entry name" value="PMT_2"/>
    <property type="match status" value="1"/>
</dbReference>
<dbReference type="GO" id="GO:0005886">
    <property type="term" value="C:plasma membrane"/>
    <property type="evidence" value="ECO:0007669"/>
    <property type="project" value="UniProtKB-SubCell"/>
</dbReference>
<feature type="transmembrane region" description="Helical" evidence="8">
    <location>
        <begin position="237"/>
        <end position="259"/>
    </location>
</feature>
<dbReference type="STRING" id="1798392.A3A79_04980"/>
<protein>
    <recommendedName>
        <fullName evidence="9">Glycosyltransferase RgtA/B/C/D-like domain-containing protein</fullName>
    </recommendedName>
</protein>
<dbReference type="Proteomes" id="UP000178759">
    <property type="component" value="Unassembled WGS sequence"/>
</dbReference>
<accession>A0A1F6AIH9</accession>
<feature type="transmembrane region" description="Helical" evidence="8">
    <location>
        <begin position="378"/>
        <end position="396"/>
    </location>
</feature>
<dbReference type="InterPro" id="IPR038731">
    <property type="entry name" value="RgtA/B/C-like"/>
</dbReference>
<keyword evidence="4" id="KW-0808">Transferase</keyword>
<evidence type="ECO:0000256" key="3">
    <source>
        <dbReference type="ARBA" id="ARBA00022676"/>
    </source>
</evidence>
<feature type="transmembrane region" description="Helical" evidence="8">
    <location>
        <begin position="324"/>
        <end position="343"/>
    </location>
</feature>
<dbReference type="PANTHER" id="PTHR33908:SF11">
    <property type="entry name" value="MEMBRANE PROTEIN"/>
    <property type="match status" value="1"/>
</dbReference>
<keyword evidence="7 8" id="KW-0472">Membrane</keyword>
<proteinExistence type="predicted"/>
<feature type="transmembrane region" description="Helical" evidence="8">
    <location>
        <begin position="92"/>
        <end position="113"/>
    </location>
</feature>
<dbReference type="EMBL" id="MFJV01000001">
    <property type="protein sequence ID" value="OGG24509.1"/>
    <property type="molecule type" value="Genomic_DNA"/>
</dbReference>
<dbReference type="Gene3D" id="2.60.120.260">
    <property type="entry name" value="Galactose-binding domain-like"/>
    <property type="match status" value="1"/>
</dbReference>
<comment type="caution">
    <text evidence="10">The sequence shown here is derived from an EMBL/GenBank/DDBJ whole genome shotgun (WGS) entry which is preliminary data.</text>
</comment>
<keyword evidence="2" id="KW-1003">Cell membrane</keyword>